<dbReference type="AlphaFoldDB" id="A0A7W8VH70"/>
<dbReference type="Proteomes" id="UP000572635">
    <property type="component" value="Unassembled WGS sequence"/>
</dbReference>
<evidence type="ECO:0000313" key="2">
    <source>
        <dbReference type="EMBL" id="MBB5436316.1"/>
    </source>
</evidence>
<accession>A0A7W8VH70</accession>
<sequence>MLTTDPSRLGPQRALRQDRLRNLLSGTAVAGEPRR</sequence>
<evidence type="ECO:0000313" key="3">
    <source>
        <dbReference type="Proteomes" id="UP000572635"/>
    </source>
</evidence>
<organism evidence="2 3">
    <name type="scientific">Nocardiopsis composta</name>
    <dbReference type="NCBI Taxonomy" id="157465"/>
    <lineage>
        <taxon>Bacteria</taxon>
        <taxon>Bacillati</taxon>
        <taxon>Actinomycetota</taxon>
        <taxon>Actinomycetes</taxon>
        <taxon>Streptosporangiales</taxon>
        <taxon>Nocardiopsidaceae</taxon>
        <taxon>Nocardiopsis</taxon>
    </lineage>
</organism>
<proteinExistence type="predicted"/>
<evidence type="ECO:0000256" key="1">
    <source>
        <dbReference type="SAM" id="MobiDB-lite"/>
    </source>
</evidence>
<dbReference type="EMBL" id="JACHDB010000003">
    <property type="protein sequence ID" value="MBB5436316.1"/>
    <property type="molecule type" value="Genomic_DNA"/>
</dbReference>
<keyword evidence="3" id="KW-1185">Reference proteome</keyword>
<feature type="region of interest" description="Disordered" evidence="1">
    <location>
        <begin position="1"/>
        <end position="35"/>
    </location>
</feature>
<reference evidence="2 3" key="1">
    <citation type="submission" date="2020-08" db="EMBL/GenBank/DDBJ databases">
        <title>Sequencing the genomes of 1000 actinobacteria strains.</title>
        <authorList>
            <person name="Klenk H.-P."/>
        </authorList>
    </citation>
    <scope>NUCLEOTIDE SEQUENCE [LARGE SCALE GENOMIC DNA]</scope>
    <source>
        <strain evidence="2 3">DSM 44551</strain>
    </source>
</reference>
<name>A0A7W8VH70_9ACTN</name>
<protein>
    <submittedName>
        <fullName evidence="2">Uncharacterized protein</fullName>
    </submittedName>
</protein>
<comment type="caution">
    <text evidence="2">The sequence shown here is derived from an EMBL/GenBank/DDBJ whole genome shotgun (WGS) entry which is preliminary data.</text>
</comment>
<gene>
    <name evidence="2" type="ORF">HDA36_006480</name>
</gene>